<dbReference type="SMART" id="SM00382">
    <property type="entry name" value="AAA"/>
    <property type="match status" value="1"/>
</dbReference>
<dbReference type="PROSITE" id="PS51192">
    <property type="entry name" value="HELICASE_ATP_BIND_1"/>
    <property type="match status" value="1"/>
</dbReference>
<keyword evidence="4" id="KW-0067">ATP-binding</keyword>
<dbReference type="InterPro" id="IPR003593">
    <property type="entry name" value="AAA+_ATPase"/>
</dbReference>
<dbReference type="PANTHER" id="PTHR18934:SF99">
    <property type="entry name" value="ATP-DEPENDENT RNA HELICASE DHX37-RELATED"/>
    <property type="match status" value="1"/>
</dbReference>
<dbReference type="Gene3D" id="3.40.50.300">
    <property type="entry name" value="P-loop containing nucleotide triphosphate hydrolases"/>
    <property type="match status" value="2"/>
</dbReference>
<dbReference type="Pfam" id="PF00270">
    <property type="entry name" value="DEAD"/>
    <property type="match status" value="1"/>
</dbReference>
<accession>A0A4Q8APE9</accession>
<dbReference type="PROSITE" id="PS51194">
    <property type="entry name" value="HELICASE_CTER"/>
    <property type="match status" value="1"/>
</dbReference>
<feature type="region of interest" description="Disordered" evidence="6">
    <location>
        <begin position="449"/>
        <end position="495"/>
    </location>
</feature>
<feature type="region of interest" description="Disordered" evidence="6">
    <location>
        <begin position="1054"/>
        <end position="1140"/>
    </location>
</feature>
<dbReference type="InterPro" id="IPR011545">
    <property type="entry name" value="DEAD/DEAH_box_helicase_dom"/>
</dbReference>
<keyword evidence="1" id="KW-0547">Nucleotide-binding</keyword>
<dbReference type="Pfam" id="PF11898">
    <property type="entry name" value="DUF3418"/>
    <property type="match status" value="1"/>
</dbReference>
<feature type="domain" description="Helicase ATP-binding" evidence="7">
    <location>
        <begin position="26"/>
        <end position="186"/>
    </location>
</feature>
<dbReference type="SMART" id="SM00487">
    <property type="entry name" value="DEXDc"/>
    <property type="match status" value="1"/>
</dbReference>
<feature type="compositionally biased region" description="Low complexity" evidence="6">
    <location>
        <begin position="460"/>
        <end position="475"/>
    </location>
</feature>
<dbReference type="GO" id="GO:0016787">
    <property type="term" value="F:hydrolase activity"/>
    <property type="evidence" value="ECO:0007669"/>
    <property type="project" value="UniProtKB-KW"/>
</dbReference>
<evidence type="ECO:0000313" key="10">
    <source>
        <dbReference type="Proteomes" id="UP000291483"/>
    </source>
</evidence>
<dbReference type="CDD" id="cd18791">
    <property type="entry name" value="SF2_C_RHA"/>
    <property type="match status" value="1"/>
</dbReference>
<dbReference type="InterPro" id="IPR011709">
    <property type="entry name" value="DEAD-box_helicase_OB_fold"/>
</dbReference>
<evidence type="ECO:0000256" key="5">
    <source>
        <dbReference type="SAM" id="Coils"/>
    </source>
</evidence>
<dbReference type="Pfam" id="PF21010">
    <property type="entry name" value="HA2_C"/>
    <property type="match status" value="1"/>
</dbReference>
<feature type="region of interest" description="Disordered" evidence="6">
    <location>
        <begin position="653"/>
        <end position="672"/>
    </location>
</feature>
<feature type="compositionally biased region" description="Gly residues" evidence="6">
    <location>
        <begin position="1096"/>
        <end position="1109"/>
    </location>
</feature>
<dbReference type="InterPro" id="IPR014001">
    <property type="entry name" value="Helicase_ATP-bd"/>
</dbReference>
<dbReference type="SUPFAM" id="SSF52540">
    <property type="entry name" value="P-loop containing nucleoside triphosphate hydrolases"/>
    <property type="match status" value="1"/>
</dbReference>
<dbReference type="GO" id="GO:0004386">
    <property type="term" value="F:helicase activity"/>
    <property type="evidence" value="ECO:0007669"/>
    <property type="project" value="UniProtKB-KW"/>
</dbReference>
<feature type="domain" description="Helicase C-terminal" evidence="8">
    <location>
        <begin position="237"/>
        <end position="414"/>
    </location>
</feature>
<dbReference type="EMBL" id="SHLC01000001">
    <property type="protein sequence ID" value="RZU66562.1"/>
    <property type="molecule type" value="Genomic_DNA"/>
</dbReference>
<organism evidence="9 10">
    <name type="scientific">Microterricola gilva</name>
    <dbReference type="NCBI Taxonomy" id="393267"/>
    <lineage>
        <taxon>Bacteria</taxon>
        <taxon>Bacillati</taxon>
        <taxon>Actinomycetota</taxon>
        <taxon>Actinomycetes</taxon>
        <taxon>Micrococcales</taxon>
        <taxon>Microbacteriaceae</taxon>
        <taxon>Microterricola</taxon>
    </lineage>
</organism>
<dbReference type="Gene3D" id="1.20.120.1080">
    <property type="match status" value="1"/>
</dbReference>
<dbReference type="PANTHER" id="PTHR18934">
    <property type="entry name" value="ATP-DEPENDENT RNA HELICASE"/>
    <property type="match status" value="1"/>
</dbReference>
<evidence type="ECO:0000256" key="3">
    <source>
        <dbReference type="ARBA" id="ARBA00022806"/>
    </source>
</evidence>
<feature type="compositionally biased region" description="Basic and acidic residues" evidence="6">
    <location>
        <begin position="662"/>
        <end position="672"/>
    </location>
</feature>
<dbReference type="GO" id="GO:0003723">
    <property type="term" value="F:RNA binding"/>
    <property type="evidence" value="ECO:0007669"/>
    <property type="project" value="TreeGrafter"/>
</dbReference>
<dbReference type="InterPro" id="IPR024590">
    <property type="entry name" value="HrpA_C"/>
</dbReference>
<dbReference type="InterPro" id="IPR027417">
    <property type="entry name" value="P-loop_NTPase"/>
</dbReference>
<keyword evidence="2" id="KW-0378">Hydrolase</keyword>
<evidence type="ECO:0000256" key="4">
    <source>
        <dbReference type="ARBA" id="ARBA00022840"/>
    </source>
</evidence>
<evidence type="ECO:0000313" key="9">
    <source>
        <dbReference type="EMBL" id="RZU66562.1"/>
    </source>
</evidence>
<evidence type="ECO:0000259" key="7">
    <source>
        <dbReference type="PROSITE" id="PS51192"/>
    </source>
</evidence>
<evidence type="ECO:0000256" key="2">
    <source>
        <dbReference type="ARBA" id="ARBA00022801"/>
    </source>
</evidence>
<evidence type="ECO:0000259" key="8">
    <source>
        <dbReference type="PROSITE" id="PS51194"/>
    </source>
</evidence>
<dbReference type="SMART" id="SM00847">
    <property type="entry name" value="HA2"/>
    <property type="match status" value="1"/>
</dbReference>
<dbReference type="OrthoDB" id="9805617at2"/>
<dbReference type="Pfam" id="PF00271">
    <property type="entry name" value="Helicase_C"/>
    <property type="match status" value="1"/>
</dbReference>
<dbReference type="Pfam" id="PF07717">
    <property type="entry name" value="OB_NTP_bind"/>
    <property type="match status" value="1"/>
</dbReference>
<proteinExistence type="predicted"/>
<evidence type="ECO:0000256" key="1">
    <source>
        <dbReference type="ARBA" id="ARBA00022741"/>
    </source>
</evidence>
<dbReference type="RefSeq" id="WP_130506743.1">
    <property type="nucleotide sequence ID" value="NZ_SHLC01000001.1"/>
</dbReference>
<keyword evidence="5" id="KW-0175">Coiled coil</keyword>
<dbReference type="SMART" id="SM00490">
    <property type="entry name" value="HELICc"/>
    <property type="match status" value="1"/>
</dbReference>
<feature type="coiled-coil region" evidence="5">
    <location>
        <begin position="800"/>
        <end position="827"/>
    </location>
</feature>
<protein>
    <submittedName>
        <fullName evidence="9">ATP-dependent helicase HrpA</fullName>
    </submittedName>
</protein>
<dbReference type="InterPro" id="IPR007502">
    <property type="entry name" value="Helicase-assoc_dom"/>
</dbReference>
<name>A0A4Q8APE9_9MICO</name>
<evidence type="ECO:0000256" key="6">
    <source>
        <dbReference type="SAM" id="MobiDB-lite"/>
    </source>
</evidence>
<dbReference type="Proteomes" id="UP000291483">
    <property type="component" value="Unassembled WGS sequence"/>
</dbReference>
<sequence length="1415" mass="154463">MTDTAAIPVITYPPELPVSAMRDEIADAIRDNQVVIVAGATGSGKTTQIPKICLELGRTSIGHTQPRRLAARTIAERIAEELGEEVGGVVGYQVRFTDKATASTKIKLMTDGILLNEMHRDRLLRRYDTIIIDEAHERSLNIDFLLGYLRELLPKRPDLKVIVTSATIDPESFAKHFASVPADGGEPVPATIIEVSGRTYPVEIRYRPLVAEENLDEDDVEATGAANPADDKDYLQGILDALDELARESSGDVLVFLSGENEIRDAEEAVRGHYGATGGRGGVTEVLPLYGRLSAADQHRVFQPSTVAGVRRRVVLATNVAETSLTVPGIKYVIDAGTARISRYSVRSKVQRLPIEAISQASANQRSGRSGRTSNGIAIRLYSEEDFNRRPEFTEPEVLRTNLAAVILQMIALDLGDIAKFPFLTPPDSRGVKDGLDLLSELGATRSVAKGLPRSGKHGGSQNAAADSGADSAQGSHDRTATTPASATPKLTRIGQQLSKLPIDPRFGRMVIESKTQGVSRDVLAIVAGLTIQDPRERPLERRQQADEQHARFTDPTSDFLSLLNLWNYLEKQQRELGSSAFRRLCKNEYLNYLRVREWNDVYRQLRQLAKPLGLSVHDSARDGEPSAPNPDGIHRALLSGLLSHIGLKDQAQAAKASGPRGSKDAASARRGKGEYIGARQARFTLFPGSALAKKQPDAVMSAELVETSRLFARTNAAIDPAWAEPLAGDLCKRSYSEPHWSKNQGSVVAYEKVTLYGVPIVPKRRVQFGTIDPHYARELFIRHALVEGEWDVSRLNAGLTAFDRANKRLRAELEQLEERTRRRDILVDDEAVFEFYHRRIPAEINSTRSFETWWRRAHKETPDLLTMTAEALVPEDVASEADSTLFPPSWRQDDQVFTLRYKFEPGAPDDGVSVVVPLTLLARLRPEGFDWQVEGLRDELITALLKSLPKVIRRNVVPAADWAAKIAAELPERPEGTGSASRSTAPMTVTPFTEAVAAVIKKLVYIPVTADDFDLDRVPPHLRVTFRVVDSRGREIDSDKDLRALQGRLSERARDAVASTFADPDAGGGRGRRGGRAGETDGAHTGDFSVQPRGGRPGRPGAPGGPSGGSAFAERSGLTAFPTGLPPIPGNGPDQQGTEIPRFVDLKQGGNTIRAYPALVDEGQSVGLRLLTTAEEQARAMPGGIRRLLLLAIPSPLGYVQQHLTSTEKLTLAASPYRGAQALFEDCLAACVDDVLFRVKPDGLVFSKAEFETVRDRVSSVVMDTMFDTVKMVTSILTAARKADKALKAASSITIMAALADARQQLDGLIYSGFVSQTGLERLRHLPRYLGGITVRVEKLVANPGRDRVGLTEVESGLTAFRNAGGTIPLAQHAPANLVKARWMIEELRISLFAQELRTAESVSLQRIAKVLAG</sequence>
<keyword evidence="3 9" id="KW-0347">Helicase</keyword>
<dbReference type="InterPro" id="IPR001650">
    <property type="entry name" value="Helicase_C-like"/>
</dbReference>
<reference evidence="9 10" key="1">
    <citation type="submission" date="2019-02" db="EMBL/GenBank/DDBJ databases">
        <title>Sequencing the genomes of 1000 actinobacteria strains.</title>
        <authorList>
            <person name="Klenk H.-P."/>
        </authorList>
    </citation>
    <scope>NUCLEOTIDE SEQUENCE [LARGE SCALE GENOMIC DNA]</scope>
    <source>
        <strain evidence="9 10">DSM 18319</strain>
    </source>
</reference>
<gene>
    <name evidence="9" type="ORF">EV379_2924</name>
</gene>
<keyword evidence="10" id="KW-1185">Reference proteome</keyword>
<comment type="caution">
    <text evidence="9">The sequence shown here is derived from an EMBL/GenBank/DDBJ whole genome shotgun (WGS) entry which is preliminary data.</text>
</comment>
<dbReference type="GO" id="GO:0005524">
    <property type="term" value="F:ATP binding"/>
    <property type="evidence" value="ECO:0007669"/>
    <property type="project" value="UniProtKB-KW"/>
</dbReference>